<accession>A0A248LHM1</accession>
<dbReference type="EMBL" id="CP022115">
    <property type="protein sequence ID" value="ASJ26225.1"/>
    <property type="molecule type" value="Genomic_DNA"/>
</dbReference>
<organism evidence="2 4">
    <name type="scientific">Laribacter hongkongensis</name>
    <dbReference type="NCBI Taxonomy" id="168471"/>
    <lineage>
        <taxon>Bacteria</taxon>
        <taxon>Pseudomonadati</taxon>
        <taxon>Pseudomonadota</taxon>
        <taxon>Betaproteobacteria</taxon>
        <taxon>Neisseriales</taxon>
        <taxon>Aquaspirillaceae</taxon>
        <taxon>Laribacter</taxon>
    </lineage>
</organism>
<reference evidence="4" key="2">
    <citation type="submission" date="2017-06" db="EMBL/GenBank/DDBJ databases">
        <title>Whole genome sequence of Laribacter hongkongensis LHGZ1.</title>
        <authorList>
            <person name="Chen D."/>
            <person name="Wu H."/>
            <person name="Chen J."/>
        </authorList>
    </citation>
    <scope>NUCLEOTIDE SEQUENCE [LARGE SCALE GENOMIC DNA]</scope>
    <source>
        <strain evidence="4">LHGZ1</strain>
    </source>
</reference>
<proteinExistence type="predicted"/>
<dbReference type="Proteomes" id="UP000197424">
    <property type="component" value="Chromosome"/>
</dbReference>
<evidence type="ECO:0000313" key="2">
    <source>
        <dbReference type="EMBL" id="ASJ24142.1"/>
    </source>
</evidence>
<reference evidence="2" key="1">
    <citation type="journal article" date="2017" name="J. Antimicrob. Chemother.">
        <title>Emergence and genomic analysis of MDR Laribacter hongkongensis strain HLGZ1 from Guangzhou, China.</title>
        <authorList>
            <person name="Wu H.K."/>
            <person name="Chen J.H."/>
            <person name="Yang L."/>
            <person name="Li A.R."/>
            <person name="Su D.H."/>
            <person name="Lin Y.P."/>
            <person name="Chen D.Q."/>
        </authorList>
    </citation>
    <scope>NUCLEOTIDE SEQUENCE</scope>
    <source>
        <strain evidence="2">HLGZ1</strain>
    </source>
</reference>
<sequence>MRQARNRAHPSRTELALLNEINRRLGNIETKVDAQRADAAKTGAIAGAVAGGLTGGLVAAGIAMIKAKFGLGL</sequence>
<reference evidence="2" key="3">
    <citation type="submission" date="2017-06" db="EMBL/GenBank/DDBJ databases">
        <authorList>
            <person name="Kim H.J."/>
            <person name="Triplett B.A."/>
        </authorList>
    </citation>
    <scope>NUCLEOTIDE SEQUENCE</scope>
    <source>
        <strain evidence="2">HLGZ1</strain>
    </source>
</reference>
<keyword evidence="1" id="KW-0812">Transmembrane</keyword>
<name>A0A248LHM1_9NEIS</name>
<dbReference type="EMBL" id="CP022115">
    <property type="protein sequence ID" value="ASJ24142.1"/>
    <property type="molecule type" value="Genomic_DNA"/>
</dbReference>
<protein>
    <submittedName>
        <fullName evidence="2">Uncharacterized protein</fullName>
    </submittedName>
</protein>
<keyword evidence="1" id="KW-1133">Transmembrane helix</keyword>
<feature type="transmembrane region" description="Helical" evidence="1">
    <location>
        <begin position="44"/>
        <end position="65"/>
    </location>
</feature>
<evidence type="ECO:0000256" key="1">
    <source>
        <dbReference type="SAM" id="Phobius"/>
    </source>
</evidence>
<dbReference type="RefSeq" id="WP_088860545.1">
    <property type="nucleotide sequence ID" value="NZ_CP022115.1"/>
</dbReference>
<evidence type="ECO:0000313" key="4">
    <source>
        <dbReference type="Proteomes" id="UP000197424"/>
    </source>
</evidence>
<evidence type="ECO:0000313" key="3">
    <source>
        <dbReference type="EMBL" id="ASJ26225.1"/>
    </source>
</evidence>
<gene>
    <name evidence="2" type="ORF">LHGZ1_1311</name>
    <name evidence="3" type="ORF">LHGZ1_3394</name>
</gene>
<dbReference type="AlphaFoldDB" id="A0A248LHM1"/>
<keyword evidence="1" id="KW-0472">Membrane</keyword>